<dbReference type="PROSITE" id="PS50932">
    <property type="entry name" value="HTH_LACI_2"/>
    <property type="match status" value="1"/>
</dbReference>
<feature type="coiled-coil region" evidence="5">
    <location>
        <begin position="30"/>
        <end position="57"/>
    </location>
</feature>
<dbReference type="EMBL" id="AVNC01000015">
    <property type="protein sequence ID" value="EQK43210.1"/>
    <property type="molecule type" value="Genomic_DNA"/>
</dbReference>
<protein>
    <submittedName>
        <fullName evidence="7">Bacterial regulatory s, lacI family protein</fullName>
    </submittedName>
</protein>
<dbReference type="PANTHER" id="PTHR30146:SF148">
    <property type="entry name" value="HTH-TYPE TRANSCRIPTIONAL REPRESSOR PURR-RELATED"/>
    <property type="match status" value="1"/>
</dbReference>
<dbReference type="Proteomes" id="UP000015688">
    <property type="component" value="Unassembled WGS sequence"/>
</dbReference>
<dbReference type="RefSeq" id="WP_021433299.1">
    <property type="nucleotide sequence ID" value="NZ_AVNC01000015.1"/>
</dbReference>
<proteinExistence type="predicted"/>
<accession>T4VQ20</accession>
<reference evidence="7 8" key="1">
    <citation type="submission" date="2013-06" db="EMBL/GenBank/DDBJ databases">
        <authorList>
            <person name="Walk S."/>
            <person name="Aronoff D."/>
            <person name="Young V.Y."/>
            <person name="Marsh J."/>
            <person name="Harrison L."/>
            <person name="Daugherty S.C."/>
            <person name="Shefchek K.A."/>
            <person name="Hine E.E."/>
            <person name="Tallon L.J."/>
            <person name="Sadzewicz L.K."/>
            <person name="Rasko D.A."/>
        </authorList>
    </citation>
    <scope>NUCLEOTIDE SEQUENCE [LARGE SCALE GENOMIC DNA]</scope>
    <source>
        <strain evidence="7 8">ATCC 638</strain>
    </source>
</reference>
<dbReference type="AlphaFoldDB" id="T4VQ20"/>
<keyword evidence="5" id="KW-0175">Coiled coil</keyword>
<dbReference type="PATRIC" id="fig|1233171.3.peg.2042"/>
<evidence type="ECO:0000313" key="7">
    <source>
        <dbReference type="EMBL" id="EQK43210.1"/>
    </source>
</evidence>
<feature type="domain" description="HTH lacI-type" evidence="6">
    <location>
        <begin position="1"/>
        <end position="43"/>
    </location>
</feature>
<evidence type="ECO:0000256" key="5">
    <source>
        <dbReference type="SAM" id="Coils"/>
    </source>
</evidence>
<dbReference type="Pfam" id="PF13377">
    <property type="entry name" value="Peripla_BP_3"/>
    <property type="match status" value="1"/>
</dbReference>
<dbReference type="InterPro" id="IPR028082">
    <property type="entry name" value="Peripla_BP_I"/>
</dbReference>
<dbReference type="GeneID" id="67472996"/>
<evidence type="ECO:0000256" key="4">
    <source>
        <dbReference type="ARBA" id="ARBA00023163"/>
    </source>
</evidence>
<evidence type="ECO:0000256" key="1">
    <source>
        <dbReference type="ARBA" id="ARBA00022491"/>
    </source>
</evidence>
<evidence type="ECO:0000259" key="6">
    <source>
        <dbReference type="PROSITE" id="PS50932"/>
    </source>
</evidence>
<keyword evidence="4" id="KW-0804">Transcription</keyword>
<sequence length="341" mass="38451">MNIKTKDIASKSGVSIATVSRYLNKSGYVKQETRELIKNAIQEIKKQDNIYEKEKNIAVVFPDLSNMFFTDVLKGLTEEADKLNYNIFSFDSGESIEKEMKIIDALKDFNICGLIITTTIRNRETTKKHVQNLNSLGVPIILIDRDLIFCDFDGIFSDNKKGAFDGVDTLIAEGHQKIAVITGPLEYETAQLRLEGYKQAHNVNGLEINENYIHEGDYQIDSGYNLTKKIINNNKDVTAIFSCNNMMTLGVINALNEMEMKIGQDISLLGFDDLEFFTYLGLNISVVSRQTSEMGKIAFEVLSKKILEEEPYTTQNIVLKPSIVLRGSEKLIKINSKTEAK</sequence>
<dbReference type="SUPFAM" id="SSF53822">
    <property type="entry name" value="Periplasmic binding protein-like I"/>
    <property type="match status" value="1"/>
</dbReference>
<dbReference type="SMART" id="SM00354">
    <property type="entry name" value="HTH_LACI"/>
    <property type="match status" value="1"/>
</dbReference>
<name>T4VQ20_PARBF</name>
<keyword evidence="2" id="KW-0805">Transcription regulation</keyword>
<evidence type="ECO:0000313" key="8">
    <source>
        <dbReference type="Proteomes" id="UP000015688"/>
    </source>
</evidence>
<keyword evidence="3" id="KW-0238">DNA-binding</keyword>
<dbReference type="CDD" id="cd06267">
    <property type="entry name" value="PBP1_LacI_sugar_binding-like"/>
    <property type="match status" value="1"/>
</dbReference>
<evidence type="ECO:0000256" key="3">
    <source>
        <dbReference type="ARBA" id="ARBA00023125"/>
    </source>
</evidence>
<dbReference type="SUPFAM" id="SSF47413">
    <property type="entry name" value="lambda repressor-like DNA-binding domains"/>
    <property type="match status" value="1"/>
</dbReference>
<gene>
    <name evidence="7" type="ORF">C672_2154</name>
</gene>
<dbReference type="PANTHER" id="PTHR30146">
    <property type="entry name" value="LACI-RELATED TRANSCRIPTIONAL REPRESSOR"/>
    <property type="match status" value="1"/>
</dbReference>
<dbReference type="Gene3D" id="1.10.260.40">
    <property type="entry name" value="lambda repressor-like DNA-binding domains"/>
    <property type="match status" value="1"/>
</dbReference>
<dbReference type="InterPro" id="IPR010982">
    <property type="entry name" value="Lambda_DNA-bd_dom_sf"/>
</dbReference>
<dbReference type="InterPro" id="IPR000843">
    <property type="entry name" value="HTH_LacI"/>
</dbReference>
<dbReference type="GO" id="GO:0000976">
    <property type="term" value="F:transcription cis-regulatory region binding"/>
    <property type="evidence" value="ECO:0007669"/>
    <property type="project" value="TreeGrafter"/>
</dbReference>
<organism evidence="7 8">
    <name type="scientific">Paraclostridium bifermentans ATCC 638 = DSM 14991</name>
    <dbReference type="NCBI Taxonomy" id="1233171"/>
    <lineage>
        <taxon>Bacteria</taxon>
        <taxon>Bacillati</taxon>
        <taxon>Bacillota</taxon>
        <taxon>Clostridia</taxon>
        <taxon>Peptostreptococcales</taxon>
        <taxon>Peptostreptococcaceae</taxon>
        <taxon>Paraclostridium</taxon>
    </lineage>
</organism>
<dbReference type="GO" id="GO:0003700">
    <property type="term" value="F:DNA-binding transcription factor activity"/>
    <property type="evidence" value="ECO:0007669"/>
    <property type="project" value="TreeGrafter"/>
</dbReference>
<dbReference type="Pfam" id="PF00356">
    <property type="entry name" value="LacI"/>
    <property type="match status" value="1"/>
</dbReference>
<dbReference type="Gene3D" id="3.40.50.2300">
    <property type="match status" value="2"/>
</dbReference>
<comment type="caution">
    <text evidence="7">The sequence shown here is derived from an EMBL/GenBank/DDBJ whole genome shotgun (WGS) entry which is preliminary data.</text>
</comment>
<dbReference type="InterPro" id="IPR046335">
    <property type="entry name" value="LacI/GalR-like_sensor"/>
</dbReference>
<evidence type="ECO:0000256" key="2">
    <source>
        <dbReference type="ARBA" id="ARBA00023015"/>
    </source>
</evidence>
<keyword evidence="1" id="KW-0678">Repressor</keyword>
<dbReference type="CDD" id="cd01392">
    <property type="entry name" value="HTH_LacI"/>
    <property type="match status" value="1"/>
</dbReference>